<gene>
    <name evidence="2" type="ORF">N7509_008230</name>
</gene>
<proteinExistence type="predicted"/>
<dbReference type="PANTHER" id="PTHR28180">
    <property type="entry name" value="CONSERVED MITOCHONDRIAL PROTEIN-RELATED"/>
    <property type="match status" value="1"/>
</dbReference>
<dbReference type="AlphaFoldDB" id="A0A9W9VM76"/>
<dbReference type="Proteomes" id="UP001147747">
    <property type="component" value="Unassembled WGS sequence"/>
</dbReference>
<evidence type="ECO:0000313" key="2">
    <source>
        <dbReference type="EMBL" id="KAJ5385689.1"/>
    </source>
</evidence>
<reference evidence="2" key="2">
    <citation type="journal article" date="2023" name="IMA Fungus">
        <title>Comparative genomic study of the Penicillium genus elucidates a diverse pangenome and 15 lateral gene transfer events.</title>
        <authorList>
            <person name="Petersen C."/>
            <person name="Sorensen T."/>
            <person name="Nielsen M.R."/>
            <person name="Sondergaard T.E."/>
            <person name="Sorensen J.L."/>
            <person name="Fitzpatrick D.A."/>
            <person name="Frisvad J.C."/>
            <person name="Nielsen K.L."/>
        </authorList>
    </citation>
    <scope>NUCLEOTIDE SEQUENCE</scope>
    <source>
        <strain evidence="2">IBT 29677</strain>
    </source>
</reference>
<name>A0A9W9VM76_9EURO</name>
<feature type="region of interest" description="Disordered" evidence="1">
    <location>
        <begin position="221"/>
        <end position="252"/>
    </location>
</feature>
<dbReference type="GeneID" id="81371847"/>
<dbReference type="SUPFAM" id="SSF69118">
    <property type="entry name" value="AhpD-like"/>
    <property type="match status" value="1"/>
</dbReference>
<dbReference type="Gene3D" id="1.20.1290.10">
    <property type="entry name" value="AhpD-like"/>
    <property type="match status" value="1"/>
</dbReference>
<organism evidence="2 3">
    <name type="scientific">Penicillium cosmopolitanum</name>
    <dbReference type="NCBI Taxonomy" id="1131564"/>
    <lineage>
        <taxon>Eukaryota</taxon>
        <taxon>Fungi</taxon>
        <taxon>Dikarya</taxon>
        <taxon>Ascomycota</taxon>
        <taxon>Pezizomycotina</taxon>
        <taxon>Eurotiomycetes</taxon>
        <taxon>Eurotiomycetidae</taxon>
        <taxon>Eurotiales</taxon>
        <taxon>Aspergillaceae</taxon>
        <taxon>Penicillium</taxon>
    </lineage>
</organism>
<dbReference type="InterPro" id="IPR052999">
    <property type="entry name" value="PTS1_Protein"/>
</dbReference>
<evidence type="ECO:0000313" key="3">
    <source>
        <dbReference type="Proteomes" id="UP001147747"/>
    </source>
</evidence>
<comment type="caution">
    <text evidence="2">The sequence shown here is derived from an EMBL/GenBank/DDBJ whole genome shotgun (WGS) entry which is preliminary data.</text>
</comment>
<dbReference type="PANTHER" id="PTHR28180:SF2">
    <property type="entry name" value="PEROXISOMAL PROTEIN 2"/>
    <property type="match status" value="1"/>
</dbReference>
<dbReference type="OrthoDB" id="5537330at2759"/>
<feature type="compositionally biased region" description="Basic and acidic residues" evidence="1">
    <location>
        <begin position="229"/>
        <end position="252"/>
    </location>
</feature>
<protein>
    <recommendedName>
        <fullName evidence="4">Carboxymuconolactone decarboxylase-like domain-containing protein</fullName>
    </recommendedName>
</protein>
<evidence type="ECO:0000256" key="1">
    <source>
        <dbReference type="SAM" id="MobiDB-lite"/>
    </source>
</evidence>
<keyword evidence="3" id="KW-1185">Reference proteome</keyword>
<accession>A0A9W9VM76</accession>
<dbReference type="RefSeq" id="XP_056483487.1">
    <property type="nucleotide sequence ID" value="XM_056632867.1"/>
</dbReference>
<reference evidence="2" key="1">
    <citation type="submission" date="2022-12" db="EMBL/GenBank/DDBJ databases">
        <authorList>
            <person name="Petersen C."/>
        </authorList>
    </citation>
    <scope>NUCLEOTIDE SEQUENCE</scope>
    <source>
        <strain evidence="2">IBT 29677</strain>
    </source>
</reference>
<dbReference type="InterPro" id="IPR029032">
    <property type="entry name" value="AhpD-like"/>
</dbReference>
<evidence type="ECO:0008006" key="4">
    <source>
        <dbReference type="Google" id="ProtNLM"/>
    </source>
</evidence>
<dbReference type="EMBL" id="JAPZBU010000009">
    <property type="protein sequence ID" value="KAJ5385689.1"/>
    <property type="molecule type" value="Genomic_DNA"/>
</dbReference>
<sequence>MTKIDSGFIASLAECGKPAESTFRWYLTAIVALGALNYPEEIPGFYRHLLDQYIPEPEQRQETRKILEGLTKVCGIQGAAKTGNATRALATAIPEHLRDNKCYREKETFEEARERGQKMLRSIYGPNPDYDGSKTKTAAPDYSWIVTNLFYSFVFSFDEILNTLETSQVIIAALLGIDCQEQVKNHMIGMMLNGGQRDEIIALTDIVMLLADRLGVKFKGSQPSVPEMPKLKPTDINLEKEERGSSDLHQHI</sequence>